<proteinExistence type="inferred from homology"/>
<dbReference type="PROSITE" id="PS51471">
    <property type="entry name" value="FE2OG_OXY"/>
    <property type="match status" value="1"/>
</dbReference>
<dbReference type="KEGG" id="fil:BN1229_v1_3528"/>
<feature type="domain" description="Fe2OG dioxygenase" evidence="2">
    <location>
        <begin position="141"/>
        <end position="244"/>
    </location>
</feature>
<organism evidence="3 4">
    <name type="scientific">Candidatus Filomicrobium marinum</name>
    <dbReference type="NCBI Taxonomy" id="1608628"/>
    <lineage>
        <taxon>Bacteria</taxon>
        <taxon>Pseudomonadati</taxon>
        <taxon>Pseudomonadota</taxon>
        <taxon>Alphaproteobacteria</taxon>
        <taxon>Hyphomicrobiales</taxon>
        <taxon>Hyphomicrobiaceae</taxon>
        <taxon>Filomicrobium</taxon>
    </lineage>
</organism>
<reference evidence="4" key="1">
    <citation type="submission" date="2015-02" db="EMBL/GenBank/DDBJ databases">
        <authorList>
            <person name="Chooi Y.-H."/>
        </authorList>
    </citation>
    <scope>NUCLEOTIDE SEQUENCE [LARGE SCALE GENOMIC DNA]</scope>
    <source>
        <strain evidence="4">strain Y</strain>
    </source>
</reference>
<keyword evidence="4" id="KW-1185">Reference proteome</keyword>
<dbReference type="InterPro" id="IPR005123">
    <property type="entry name" value="Oxoglu/Fe-dep_dioxygenase_dom"/>
</dbReference>
<dbReference type="GO" id="GO:0046872">
    <property type="term" value="F:metal ion binding"/>
    <property type="evidence" value="ECO:0007669"/>
    <property type="project" value="UniProtKB-KW"/>
</dbReference>
<evidence type="ECO:0000313" key="3">
    <source>
        <dbReference type="EMBL" id="CPR19955.1"/>
    </source>
</evidence>
<sequence>MMWLTLAVGFLLFSATLAYLRYSRVQLYKSLESETSAVSEFLTGDVLNSRSQERLPSFDRRLVYLDDVLPADQFAALRSEIETLVETERSYLPAHKKGGTVAYETLMVKAPRVVALYRSPALSKLVSSVLGDTARPTPINDQSSCSILFYDRPGDHIGWHYDHNFYRGRHVTVLIPIINRNATGDGLSAARLEARFGRDIDVVETPPNRFVMFEGQKVLHRVTPIAAGERRVMLSMTFATDTHSSVAQGIKRRIKDTAFFGLRALWT</sequence>
<dbReference type="AlphaFoldDB" id="A0A0D6JH61"/>
<comment type="similarity">
    <text evidence="1">Belongs to the iron/ascorbate-dependent oxidoreductase family.</text>
</comment>
<keyword evidence="1" id="KW-0560">Oxidoreductase</keyword>
<name>A0A0D6JH61_9HYPH</name>
<dbReference type="Pfam" id="PF23169">
    <property type="entry name" value="HalD"/>
    <property type="match status" value="1"/>
</dbReference>
<dbReference type="EMBL" id="LN829119">
    <property type="protein sequence ID" value="CPR19955.1"/>
    <property type="molecule type" value="Genomic_DNA"/>
</dbReference>
<dbReference type="InterPro" id="IPR056470">
    <property type="entry name" value="BesD/HalB-like"/>
</dbReference>
<gene>
    <name evidence="3" type="ORF">YBN1229_v1_2393</name>
</gene>
<keyword evidence="1" id="KW-0408">Iron</keyword>
<evidence type="ECO:0000259" key="2">
    <source>
        <dbReference type="PROSITE" id="PS51471"/>
    </source>
</evidence>
<protein>
    <recommendedName>
        <fullName evidence="2">Fe2OG dioxygenase domain-containing protein</fullName>
    </recommendedName>
</protein>
<dbReference type="Gene3D" id="2.60.120.620">
    <property type="entry name" value="q2cbj1_9rhob like domain"/>
    <property type="match status" value="1"/>
</dbReference>
<keyword evidence="1" id="KW-0479">Metal-binding</keyword>
<dbReference type="KEGG" id="fiy:BN1229_v1_2393"/>
<dbReference type="GO" id="GO:0016491">
    <property type="term" value="F:oxidoreductase activity"/>
    <property type="evidence" value="ECO:0007669"/>
    <property type="project" value="UniProtKB-KW"/>
</dbReference>
<evidence type="ECO:0000256" key="1">
    <source>
        <dbReference type="RuleBase" id="RU003682"/>
    </source>
</evidence>
<evidence type="ECO:0000313" key="4">
    <source>
        <dbReference type="Proteomes" id="UP000033187"/>
    </source>
</evidence>
<dbReference type="SUPFAM" id="SSF51197">
    <property type="entry name" value="Clavaminate synthase-like"/>
    <property type="match status" value="1"/>
</dbReference>
<dbReference type="Proteomes" id="UP000033187">
    <property type="component" value="Chromosome 1"/>
</dbReference>
<accession>A0A0D6JH61</accession>